<dbReference type="InterPro" id="IPR036514">
    <property type="entry name" value="SGNH_hydro_sf"/>
</dbReference>
<feature type="signal peptide" evidence="2">
    <location>
        <begin position="1"/>
        <end position="20"/>
    </location>
</feature>
<keyword evidence="5" id="KW-1185">Reference proteome</keyword>
<dbReference type="Gene3D" id="3.40.50.1110">
    <property type="entry name" value="SGNH hydrolase"/>
    <property type="match status" value="1"/>
</dbReference>
<feature type="chain" id="PRO_5043909026" evidence="2">
    <location>
        <begin position="21"/>
        <end position="261"/>
    </location>
</feature>
<dbReference type="AlphaFoldDB" id="A0AAV1E869"/>
<dbReference type="PANTHER" id="PTHR31988:SF15">
    <property type="entry name" value="ESTERASE, PUTATIVE (DUF303)-RELATED"/>
    <property type="match status" value="1"/>
</dbReference>
<dbReference type="InterPro" id="IPR052940">
    <property type="entry name" value="Carb_Esterase_6"/>
</dbReference>
<evidence type="ECO:0000313" key="4">
    <source>
        <dbReference type="EMBL" id="CAI9115861.1"/>
    </source>
</evidence>
<dbReference type="InterPro" id="IPR005181">
    <property type="entry name" value="SASA"/>
</dbReference>
<dbReference type="Proteomes" id="UP001161247">
    <property type="component" value="Chromosome 8"/>
</dbReference>
<dbReference type="PANTHER" id="PTHR31988">
    <property type="entry name" value="ESTERASE, PUTATIVE (DUF303)-RELATED"/>
    <property type="match status" value="1"/>
</dbReference>
<keyword evidence="2" id="KW-0732">Signal</keyword>
<organism evidence="4 5">
    <name type="scientific">Oldenlandia corymbosa var. corymbosa</name>
    <dbReference type="NCBI Taxonomy" id="529605"/>
    <lineage>
        <taxon>Eukaryota</taxon>
        <taxon>Viridiplantae</taxon>
        <taxon>Streptophyta</taxon>
        <taxon>Embryophyta</taxon>
        <taxon>Tracheophyta</taxon>
        <taxon>Spermatophyta</taxon>
        <taxon>Magnoliopsida</taxon>
        <taxon>eudicotyledons</taxon>
        <taxon>Gunneridae</taxon>
        <taxon>Pentapetalae</taxon>
        <taxon>asterids</taxon>
        <taxon>lamiids</taxon>
        <taxon>Gentianales</taxon>
        <taxon>Rubiaceae</taxon>
        <taxon>Rubioideae</taxon>
        <taxon>Spermacoceae</taxon>
        <taxon>Hedyotis-Oldenlandia complex</taxon>
        <taxon>Oldenlandia</taxon>
    </lineage>
</organism>
<evidence type="ECO:0000256" key="2">
    <source>
        <dbReference type="SAM" id="SignalP"/>
    </source>
</evidence>
<evidence type="ECO:0000256" key="1">
    <source>
        <dbReference type="ARBA" id="ARBA00022801"/>
    </source>
</evidence>
<evidence type="ECO:0000259" key="3">
    <source>
        <dbReference type="Pfam" id="PF03629"/>
    </source>
</evidence>
<sequence>MFELLLVLLAIGFHLTSSSAQVKEIKLAQPSNIFILAGQSNMAGRGGVSGGVWDGNVPPECQSNLSILRLSANLTWEEAKEPLHKDIDVNKTNGVGPGMSFANSVLRRDPSLGRIGLVPCAIGGTKISQWERGTFLYNQLINRANVAVEGGGIIIAMLWYQGESDTINKKDALSYKKNLETFLTNVRADLRFPSLPIIQVALASGEGLFIDIVRQAQLGIKLPNVRCVDAKGLQLQKDDLHLTTESQVKLGQMLAGAFFEF</sequence>
<reference evidence="4" key="1">
    <citation type="submission" date="2023-03" db="EMBL/GenBank/DDBJ databases">
        <authorList>
            <person name="Julca I."/>
        </authorList>
    </citation>
    <scope>NUCLEOTIDE SEQUENCE</scope>
</reference>
<dbReference type="GO" id="GO:0016787">
    <property type="term" value="F:hydrolase activity"/>
    <property type="evidence" value="ECO:0007669"/>
    <property type="project" value="UniProtKB-KW"/>
</dbReference>
<dbReference type="Pfam" id="PF03629">
    <property type="entry name" value="SASA"/>
    <property type="match status" value="1"/>
</dbReference>
<gene>
    <name evidence="4" type="ORF">OLC1_LOCUS22299</name>
</gene>
<proteinExistence type="predicted"/>
<evidence type="ECO:0000313" key="5">
    <source>
        <dbReference type="Proteomes" id="UP001161247"/>
    </source>
</evidence>
<accession>A0AAV1E869</accession>
<name>A0AAV1E869_OLDCO</name>
<keyword evidence="1" id="KW-0378">Hydrolase</keyword>
<dbReference type="EMBL" id="OX459125">
    <property type="protein sequence ID" value="CAI9115861.1"/>
    <property type="molecule type" value="Genomic_DNA"/>
</dbReference>
<feature type="domain" description="Sialate O-acetylesterase" evidence="3">
    <location>
        <begin position="31"/>
        <end position="259"/>
    </location>
</feature>
<protein>
    <submittedName>
        <fullName evidence="4">OLC1v1016868C1</fullName>
    </submittedName>
</protein>
<dbReference type="SUPFAM" id="SSF52266">
    <property type="entry name" value="SGNH hydrolase"/>
    <property type="match status" value="1"/>
</dbReference>